<feature type="transmembrane region" description="Helical" evidence="1">
    <location>
        <begin position="57"/>
        <end position="77"/>
    </location>
</feature>
<accession>A0A418QTG1</accession>
<reference evidence="2 3" key="1">
    <citation type="submission" date="2019-01" db="EMBL/GenBank/DDBJ databases">
        <title>Hymenobacter humicola sp. nov., isolated from soils in Antarctica.</title>
        <authorList>
            <person name="Sedlacek I."/>
            <person name="Holochova P."/>
            <person name="Kralova S."/>
            <person name="Pantucek R."/>
            <person name="Stankova E."/>
            <person name="Vrbovska V."/>
            <person name="Kristofova L."/>
            <person name="Svec P."/>
            <person name="Busse H.-J."/>
        </authorList>
    </citation>
    <scope>NUCLEOTIDE SEQUENCE [LARGE SCALE GENOMIC DNA]</scope>
    <source>
        <strain evidence="2 3">CCM 8852</strain>
    </source>
</reference>
<dbReference type="Proteomes" id="UP000284250">
    <property type="component" value="Unassembled WGS sequence"/>
</dbReference>
<dbReference type="AlphaFoldDB" id="A0A418QTG1"/>
<keyword evidence="3" id="KW-1185">Reference proteome</keyword>
<sequence>MEPIILADVRMSRADFVAINWPIIVRKRGWINMLLMSGVVVYLFWSDGFYESGYWLYQAGITLAVLAAMAILLGYLYRRAINKQYDSTPLMQQPATYRLSVAGIEKTSSLQRLELPWASCQGVRRLGRWYFLVTGPQRGEFLDPARLEAPATEADLRALLTQQGLTFL</sequence>
<dbReference type="RefSeq" id="WP_119656464.1">
    <property type="nucleotide sequence ID" value="NZ_JBHUOI010000031.1"/>
</dbReference>
<evidence type="ECO:0000313" key="2">
    <source>
        <dbReference type="EMBL" id="RIY08391.1"/>
    </source>
</evidence>
<proteinExistence type="predicted"/>
<keyword evidence="1" id="KW-0472">Membrane</keyword>
<keyword evidence="1" id="KW-1133">Transmembrane helix</keyword>
<feature type="transmembrane region" description="Helical" evidence="1">
    <location>
        <begin position="29"/>
        <end position="45"/>
    </location>
</feature>
<name>A0A418QTG1_9BACT</name>
<protein>
    <recommendedName>
        <fullName evidence="4">YcxB family protein</fullName>
    </recommendedName>
</protein>
<dbReference type="EMBL" id="QYCN01000022">
    <property type="protein sequence ID" value="RIY08391.1"/>
    <property type="molecule type" value="Genomic_DNA"/>
</dbReference>
<dbReference type="OrthoDB" id="881075at2"/>
<comment type="caution">
    <text evidence="2">The sequence shown here is derived from an EMBL/GenBank/DDBJ whole genome shotgun (WGS) entry which is preliminary data.</text>
</comment>
<evidence type="ECO:0000256" key="1">
    <source>
        <dbReference type="SAM" id="Phobius"/>
    </source>
</evidence>
<evidence type="ECO:0008006" key="4">
    <source>
        <dbReference type="Google" id="ProtNLM"/>
    </source>
</evidence>
<keyword evidence="1" id="KW-0812">Transmembrane</keyword>
<organism evidence="2 3">
    <name type="scientific">Hymenobacter rubripertinctus</name>
    <dbReference type="NCBI Taxonomy" id="2029981"/>
    <lineage>
        <taxon>Bacteria</taxon>
        <taxon>Pseudomonadati</taxon>
        <taxon>Bacteroidota</taxon>
        <taxon>Cytophagia</taxon>
        <taxon>Cytophagales</taxon>
        <taxon>Hymenobacteraceae</taxon>
        <taxon>Hymenobacter</taxon>
    </lineage>
</organism>
<evidence type="ECO:0000313" key="3">
    <source>
        <dbReference type="Proteomes" id="UP000284250"/>
    </source>
</evidence>
<gene>
    <name evidence="2" type="ORF">D0T11_14210</name>
</gene>